<dbReference type="SUPFAM" id="SSF50156">
    <property type="entry name" value="PDZ domain-like"/>
    <property type="match status" value="1"/>
</dbReference>
<gene>
    <name evidence="1" type="ORF">KIW84_071659</name>
</gene>
<sequence>MFLFVVKAPSDVGSEAPKEEGEKIDQPYELKFVKGRDGGTYIDDIAPGGSADKAGMFNVSDQVFTTRFEDGVECFVRVETGFVSLRLNGEVCFIRIEITLFRQRLFLDENENMQLKKQAS</sequence>
<evidence type="ECO:0000313" key="2">
    <source>
        <dbReference type="Proteomes" id="UP001058974"/>
    </source>
</evidence>
<dbReference type="EMBL" id="JAMSHJ010000007">
    <property type="protein sequence ID" value="KAI5384738.1"/>
    <property type="molecule type" value="Genomic_DNA"/>
</dbReference>
<reference evidence="1 2" key="1">
    <citation type="journal article" date="2022" name="Nat. Genet.">
        <title>Improved pea reference genome and pan-genome highlight genomic features and evolutionary characteristics.</title>
        <authorList>
            <person name="Yang T."/>
            <person name="Liu R."/>
            <person name="Luo Y."/>
            <person name="Hu S."/>
            <person name="Wang D."/>
            <person name="Wang C."/>
            <person name="Pandey M.K."/>
            <person name="Ge S."/>
            <person name="Xu Q."/>
            <person name="Li N."/>
            <person name="Li G."/>
            <person name="Huang Y."/>
            <person name="Saxena R.K."/>
            <person name="Ji Y."/>
            <person name="Li M."/>
            <person name="Yan X."/>
            <person name="He Y."/>
            <person name="Liu Y."/>
            <person name="Wang X."/>
            <person name="Xiang C."/>
            <person name="Varshney R.K."/>
            <person name="Ding H."/>
            <person name="Gao S."/>
            <person name="Zong X."/>
        </authorList>
    </citation>
    <scope>NUCLEOTIDE SEQUENCE [LARGE SCALE GENOMIC DNA]</scope>
    <source>
        <strain evidence="1 2">cv. Zhongwan 6</strain>
    </source>
</reference>
<dbReference type="PANTHER" id="PTHR47661:SF3">
    <property type="entry name" value="PROTEIN CONTAINING PDZ DOMAIN, A K-BOX DOMAIN, AND A TPR REGION"/>
    <property type="match status" value="1"/>
</dbReference>
<proteinExistence type="predicted"/>
<keyword evidence="2" id="KW-1185">Reference proteome</keyword>
<protein>
    <submittedName>
        <fullName evidence="1">Uncharacterized protein</fullName>
    </submittedName>
</protein>
<dbReference type="AlphaFoldDB" id="A0A9D4VK27"/>
<dbReference type="Proteomes" id="UP001058974">
    <property type="component" value="Chromosome 7"/>
</dbReference>
<comment type="caution">
    <text evidence="1">The sequence shown here is derived from an EMBL/GenBank/DDBJ whole genome shotgun (WGS) entry which is preliminary data.</text>
</comment>
<accession>A0A9D4VK27</accession>
<dbReference type="Gramene" id="Psat07G0165900-T1">
    <property type="protein sequence ID" value="KAI5384738.1"/>
    <property type="gene ID" value="KIW84_071659"/>
</dbReference>
<organism evidence="1 2">
    <name type="scientific">Pisum sativum</name>
    <name type="common">Garden pea</name>
    <name type="synonym">Lathyrus oleraceus</name>
    <dbReference type="NCBI Taxonomy" id="3888"/>
    <lineage>
        <taxon>Eukaryota</taxon>
        <taxon>Viridiplantae</taxon>
        <taxon>Streptophyta</taxon>
        <taxon>Embryophyta</taxon>
        <taxon>Tracheophyta</taxon>
        <taxon>Spermatophyta</taxon>
        <taxon>Magnoliopsida</taxon>
        <taxon>eudicotyledons</taxon>
        <taxon>Gunneridae</taxon>
        <taxon>Pentapetalae</taxon>
        <taxon>rosids</taxon>
        <taxon>fabids</taxon>
        <taxon>Fabales</taxon>
        <taxon>Fabaceae</taxon>
        <taxon>Papilionoideae</taxon>
        <taxon>50 kb inversion clade</taxon>
        <taxon>NPAAA clade</taxon>
        <taxon>Hologalegina</taxon>
        <taxon>IRL clade</taxon>
        <taxon>Fabeae</taxon>
        <taxon>Lathyrus</taxon>
    </lineage>
</organism>
<dbReference type="PANTHER" id="PTHR47661">
    <property type="entry name" value="PHOSPHOGLUCAN PHOSPHATASE LSF1, CHLOROPLASTIC"/>
    <property type="match status" value="1"/>
</dbReference>
<dbReference type="InterPro" id="IPR036034">
    <property type="entry name" value="PDZ_sf"/>
</dbReference>
<name>A0A9D4VK27_PEA</name>
<evidence type="ECO:0000313" key="1">
    <source>
        <dbReference type="EMBL" id="KAI5384738.1"/>
    </source>
</evidence>